<keyword evidence="5" id="KW-0133">Cell shape</keyword>
<comment type="subcellular location">
    <subcellularLocation>
        <location evidence="1">Cell membrane</location>
        <topology evidence="1">Multi-pass membrane protein</topology>
    </subcellularLocation>
</comment>
<evidence type="ECO:0000256" key="2">
    <source>
        <dbReference type="ARBA" id="ARBA00007776"/>
    </source>
</evidence>
<accession>A0ABS4KSI5</accession>
<dbReference type="PIRSF" id="PIRSF037497">
    <property type="entry name" value="MreD_Clostridium/Treponema_prd"/>
    <property type="match status" value="1"/>
</dbReference>
<evidence type="ECO:0000256" key="7">
    <source>
        <dbReference type="ARBA" id="ARBA00023136"/>
    </source>
</evidence>
<evidence type="ECO:0000256" key="6">
    <source>
        <dbReference type="ARBA" id="ARBA00022989"/>
    </source>
</evidence>
<evidence type="ECO:0000256" key="1">
    <source>
        <dbReference type="ARBA" id="ARBA00004651"/>
    </source>
</evidence>
<keyword evidence="4 8" id="KW-0812">Transmembrane</keyword>
<evidence type="ECO:0000256" key="8">
    <source>
        <dbReference type="SAM" id="Phobius"/>
    </source>
</evidence>
<dbReference type="NCBIfam" id="TIGR03426">
    <property type="entry name" value="shape_MreD"/>
    <property type="match status" value="1"/>
</dbReference>
<feature type="transmembrane region" description="Helical" evidence="8">
    <location>
        <begin position="70"/>
        <end position="88"/>
    </location>
</feature>
<keyword evidence="7 8" id="KW-0472">Membrane</keyword>
<feature type="transmembrane region" description="Helical" evidence="8">
    <location>
        <begin position="34"/>
        <end position="58"/>
    </location>
</feature>
<dbReference type="Pfam" id="PF04093">
    <property type="entry name" value="MreD"/>
    <property type="match status" value="1"/>
</dbReference>
<dbReference type="RefSeq" id="WP_209702148.1">
    <property type="nucleotide sequence ID" value="NZ_JAGGLM010000009.1"/>
</dbReference>
<comment type="caution">
    <text evidence="9">The sequence shown here is derived from an EMBL/GenBank/DDBJ whole genome shotgun (WGS) entry which is preliminary data.</text>
</comment>
<protein>
    <submittedName>
        <fullName evidence="9">Rod shape-determining protein MreD</fullName>
    </submittedName>
</protein>
<evidence type="ECO:0000313" key="9">
    <source>
        <dbReference type="EMBL" id="MBP2032992.1"/>
    </source>
</evidence>
<keyword evidence="3" id="KW-1003">Cell membrane</keyword>
<evidence type="ECO:0000256" key="5">
    <source>
        <dbReference type="ARBA" id="ARBA00022960"/>
    </source>
</evidence>
<dbReference type="InterPro" id="IPR017225">
    <property type="entry name" value="Cell_shape_determin_MreD_prd"/>
</dbReference>
<feature type="transmembrane region" description="Helical" evidence="8">
    <location>
        <begin position="100"/>
        <end position="124"/>
    </location>
</feature>
<dbReference type="Proteomes" id="UP001519307">
    <property type="component" value="Unassembled WGS sequence"/>
</dbReference>
<sequence>MKKILMLILISILLFILDNVFVPFFPIRNIYPSLLFVFIVCYSIASGSWEGLWLGVFAGILQDIYFIDGFWINTFLNMIICVIAGILGNSIFKEKKFIPIIFCFLLANLKGLLLFFTLNLSGIYSDITNMFFISIYDMIICIFMYKTVYKFSKKNYMESKWKF</sequence>
<evidence type="ECO:0000256" key="3">
    <source>
        <dbReference type="ARBA" id="ARBA00022475"/>
    </source>
</evidence>
<keyword evidence="10" id="KW-1185">Reference proteome</keyword>
<proteinExistence type="inferred from homology"/>
<reference evidence="9 10" key="1">
    <citation type="submission" date="2021-03" db="EMBL/GenBank/DDBJ databases">
        <title>Genomic Encyclopedia of Type Strains, Phase IV (KMG-IV): sequencing the most valuable type-strain genomes for metagenomic binning, comparative biology and taxonomic classification.</title>
        <authorList>
            <person name="Goeker M."/>
        </authorList>
    </citation>
    <scope>NUCLEOTIDE SEQUENCE [LARGE SCALE GENOMIC DNA]</scope>
    <source>
        <strain evidence="9 10">DSM 28783</strain>
    </source>
</reference>
<feature type="transmembrane region" description="Helical" evidence="8">
    <location>
        <begin position="6"/>
        <end position="27"/>
    </location>
</feature>
<keyword evidence="6 8" id="KW-1133">Transmembrane helix</keyword>
<feature type="transmembrane region" description="Helical" evidence="8">
    <location>
        <begin position="130"/>
        <end position="149"/>
    </location>
</feature>
<gene>
    <name evidence="9" type="ORF">J2Z42_001671</name>
</gene>
<dbReference type="InterPro" id="IPR007227">
    <property type="entry name" value="Cell_shape_determining_MreD"/>
</dbReference>
<evidence type="ECO:0000313" key="10">
    <source>
        <dbReference type="Proteomes" id="UP001519307"/>
    </source>
</evidence>
<evidence type="ECO:0000256" key="4">
    <source>
        <dbReference type="ARBA" id="ARBA00022692"/>
    </source>
</evidence>
<organism evidence="9 10">
    <name type="scientific">Clostridium algifaecis</name>
    <dbReference type="NCBI Taxonomy" id="1472040"/>
    <lineage>
        <taxon>Bacteria</taxon>
        <taxon>Bacillati</taxon>
        <taxon>Bacillota</taxon>
        <taxon>Clostridia</taxon>
        <taxon>Eubacteriales</taxon>
        <taxon>Clostridiaceae</taxon>
        <taxon>Clostridium</taxon>
    </lineage>
</organism>
<comment type="similarity">
    <text evidence="2">Belongs to the MreD family.</text>
</comment>
<dbReference type="EMBL" id="JAGGLM010000009">
    <property type="protein sequence ID" value="MBP2032992.1"/>
    <property type="molecule type" value="Genomic_DNA"/>
</dbReference>
<name>A0ABS4KSI5_9CLOT</name>